<dbReference type="RefSeq" id="WP_067775804.1">
    <property type="nucleotide sequence ID" value="NZ_LIGX01000023.1"/>
</dbReference>
<dbReference type="PANTHER" id="PTHR30622">
    <property type="entry name" value="UNDECAPRENYL-DIPHOSPHATASE"/>
    <property type="match status" value="1"/>
</dbReference>
<name>A0A1H6M9R8_9BACT</name>
<dbReference type="GO" id="GO:0071555">
    <property type="term" value="P:cell wall organization"/>
    <property type="evidence" value="ECO:0007669"/>
    <property type="project" value="UniProtKB-KW"/>
</dbReference>
<keyword evidence="10 14" id="KW-0046">Antibiotic resistance</keyword>
<evidence type="ECO:0000256" key="6">
    <source>
        <dbReference type="ARBA" id="ARBA00022692"/>
    </source>
</evidence>
<dbReference type="HAMAP" id="MF_01006">
    <property type="entry name" value="Undec_diphosphatase"/>
    <property type="match status" value="1"/>
</dbReference>
<proteinExistence type="inferred from homology"/>
<dbReference type="GO" id="GO:0046677">
    <property type="term" value="P:response to antibiotic"/>
    <property type="evidence" value="ECO:0007669"/>
    <property type="project" value="UniProtKB-UniRule"/>
</dbReference>
<dbReference type="KEGG" id="agl:PYTT_1986"/>
<comment type="similarity">
    <text evidence="2 14">Belongs to the UppP family.</text>
</comment>
<evidence type="ECO:0000313" key="16">
    <source>
        <dbReference type="EMBL" id="SEH94800.1"/>
    </source>
</evidence>
<sequence>MTVIDSIILGIVEGLTEYLPVSSTGHLIVTEYLLGLDNPANKAALDAFSVCIQGGAILAVLLLYFGRVKGMLEGFAGKNPAGLRLGCNLLLAFVPAVGIGLAFDDEIKEYLFGVWPVVWAWVVGGLVILLYVRWRNSTGQGNAGKGLDEMSYGQALLVGFMQCIAMWPGTSRSLMTMLGGMVAGLSVAAAVEFSFLLGLVTLGAATAYDAMKHGALMVETFGLWPLAMGSLMAFVSAMIAVKWMVGYLQKHSLSIFGWYRIAAGCVLAALVFTGMGQSHDAGDKTPGKVPAGKAAPVAPQAPASPLTVNAVPAPVPAMVPSPAPVAP</sequence>
<evidence type="ECO:0000256" key="5">
    <source>
        <dbReference type="ARBA" id="ARBA00022475"/>
    </source>
</evidence>
<dbReference type="GO" id="GO:0050380">
    <property type="term" value="F:undecaprenyl-diphosphatase activity"/>
    <property type="evidence" value="ECO:0007669"/>
    <property type="project" value="UniProtKB-UniRule"/>
</dbReference>
<evidence type="ECO:0000256" key="11">
    <source>
        <dbReference type="ARBA" id="ARBA00032707"/>
    </source>
</evidence>
<evidence type="ECO:0000256" key="14">
    <source>
        <dbReference type="HAMAP-Rule" id="MF_01006"/>
    </source>
</evidence>
<keyword evidence="14" id="KW-0573">Peptidoglycan synthesis</keyword>
<evidence type="ECO:0000256" key="3">
    <source>
        <dbReference type="ARBA" id="ARBA00012374"/>
    </source>
</evidence>
<dbReference type="PANTHER" id="PTHR30622:SF3">
    <property type="entry name" value="UNDECAPRENYL-DIPHOSPHATASE"/>
    <property type="match status" value="1"/>
</dbReference>
<evidence type="ECO:0000256" key="1">
    <source>
        <dbReference type="ARBA" id="ARBA00004651"/>
    </source>
</evidence>
<keyword evidence="5 14" id="KW-1003">Cell membrane</keyword>
<feature type="transmembrane region" description="Helical" evidence="14">
    <location>
        <begin position="182"/>
        <end position="208"/>
    </location>
</feature>
<dbReference type="EC" id="3.6.1.27" evidence="3 14"/>
<protein>
    <recommendedName>
        <fullName evidence="4 14">Undecaprenyl-diphosphatase</fullName>
        <ecNumber evidence="3 14">3.6.1.27</ecNumber>
    </recommendedName>
    <alternativeName>
        <fullName evidence="12 14">Bacitracin resistance protein</fullName>
    </alternativeName>
    <alternativeName>
        <fullName evidence="11 14">Undecaprenyl pyrophosphate phosphatase</fullName>
    </alternativeName>
</protein>
<dbReference type="OrthoDB" id="9808289at2"/>
<feature type="transmembrane region" description="Helical" evidence="14">
    <location>
        <begin position="43"/>
        <end position="65"/>
    </location>
</feature>
<evidence type="ECO:0000256" key="10">
    <source>
        <dbReference type="ARBA" id="ARBA00023251"/>
    </source>
</evidence>
<keyword evidence="8 14" id="KW-1133">Transmembrane helix</keyword>
<feature type="region of interest" description="Disordered" evidence="15">
    <location>
        <begin position="282"/>
        <end position="301"/>
    </location>
</feature>
<feature type="transmembrane region" description="Helical" evidence="14">
    <location>
        <begin position="152"/>
        <end position="170"/>
    </location>
</feature>
<feature type="transmembrane region" description="Helical" evidence="14">
    <location>
        <begin position="220"/>
        <end position="245"/>
    </location>
</feature>
<keyword evidence="7 14" id="KW-0378">Hydrolase</keyword>
<dbReference type="GO" id="GO:0008360">
    <property type="term" value="P:regulation of cell shape"/>
    <property type="evidence" value="ECO:0007669"/>
    <property type="project" value="UniProtKB-KW"/>
</dbReference>
<reference evidence="17" key="1">
    <citation type="submission" date="2016-09" db="EMBL/GenBank/DDBJ databases">
        <authorList>
            <person name="Koehorst J."/>
        </authorList>
    </citation>
    <scope>NUCLEOTIDE SEQUENCE [LARGE SCALE GENOMIC DNA]</scope>
</reference>
<comment type="miscellaneous">
    <text evidence="14">Bacitracin is thought to be involved in the inhibition of peptidoglycan synthesis by sequestering undecaprenyl diphosphate, thereby reducing the pool of lipid carrier available.</text>
</comment>
<keyword evidence="14" id="KW-0133">Cell shape</keyword>
<comment type="function">
    <text evidence="14">Catalyzes the dephosphorylation of undecaprenyl diphosphate (UPP). Confers resistance to bacitracin.</text>
</comment>
<dbReference type="GO" id="GO:0005886">
    <property type="term" value="C:plasma membrane"/>
    <property type="evidence" value="ECO:0007669"/>
    <property type="project" value="UniProtKB-SubCell"/>
</dbReference>
<dbReference type="Proteomes" id="UP000176204">
    <property type="component" value="Chromosome I"/>
</dbReference>
<evidence type="ECO:0000256" key="2">
    <source>
        <dbReference type="ARBA" id="ARBA00010621"/>
    </source>
</evidence>
<gene>
    <name evidence="14" type="primary">uppP</name>
    <name evidence="16" type="ORF">PYTT_1986</name>
</gene>
<keyword evidence="14" id="KW-0961">Cell wall biogenesis/degradation</keyword>
<evidence type="ECO:0000256" key="9">
    <source>
        <dbReference type="ARBA" id="ARBA00023136"/>
    </source>
</evidence>
<evidence type="ECO:0000256" key="15">
    <source>
        <dbReference type="SAM" id="MobiDB-lite"/>
    </source>
</evidence>
<comment type="catalytic activity">
    <reaction evidence="13 14">
        <text>di-trans,octa-cis-undecaprenyl diphosphate + H2O = di-trans,octa-cis-undecaprenyl phosphate + phosphate + H(+)</text>
        <dbReference type="Rhea" id="RHEA:28094"/>
        <dbReference type="ChEBI" id="CHEBI:15377"/>
        <dbReference type="ChEBI" id="CHEBI:15378"/>
        <dbReference type="ChEBI" id="CHEBI:43474"/>
        <dbReference type="ChEBI" id="CHEBI:58405"/>
        <dbReference type="ChEBI" id="CHEBI:60392"/>
        <dbReference type="EC" id="3.6.1.27"/>
    </reaction>
</comment>
<feature type="transmembrane region" description="Helical" evidence="14">
    <location>
        <begin position="110"/>
        <end position="132"/>
    </location>
</feature>
<comment type="subcellular location">
    <subcellularLocation>
        <location evidence="1 14">Cell membrane</location>
        <topology evidence="1 14">Multi-pass membrane protein</topology>
    </subcellularLocation>
</comment>
<organism evidence="16 17">
    <name type="scientific">Akkermansia glycaniphila</name>
    <dbReference type="NCBI Taxonomy" id="1679444"/>
    <lineage>
        <taxon>Bacteria</taxon>
        <taxon>Pseudomonadati</taxon>
        <taxon>Verrucomicrobiota</taxon>
        <taxon>Verrucomicrobiia</taxon>
        <taxon>Verrucomicrobiales</taxon>
        <taxon>Akkermansiaceae</taxon>
        <taxon>Akkermansia</taxon>
    </lineage>
</organism>
<evidence type="ECO:0000313" key="17">
    <source>
        <dbReference type="Proteomes" id="UP000176204"/>
    </source>
</evidence>
<keyword evidence="9 14" id="KW-0472">Membrane</keyword>
<evidence type="ECO:0000256" key="4">
    <source>
        <dbReference type="ARBA" id="ARBA00021581"/>
    </source>
</evidence>
<dbReference type="Pfam" id="PF02673">
    <property type="entry name" value="BacA"/>
    <property type="match status" value="1"/>
</dbReference>
<evidence type="ECO:0000256" key="12">
    <source>
        <dbReference type="ARBA" id="ARBA00032932"/>
    </source>
</evidence>
<evidence type="ECO:0000256" key="8">
    <source>
        <dbReference type="ARBA" id="ARBA00022989"/>
    </source>
</evidence>
<dbReference type="GO" id="GO:0009252">
    <property type="term" value="P:peptidoglycan biosynthetic process"/>
    <property type="evidence" value="ECO:0007669"/>
    <property type="project" value="UniProtKB-KW"/>
</dbReference>
<evidence type="ECO:0000256" key="7">
    <source>
        <dbReference type="ARBA" id="ARBA00022801"/>
    </source>
</evidence>
<dbReference type="EMBL" id="LT629973">
    <property type="protein sequence ID" value="SEH94800.1"/>
    <property type="molecule type" value="Genomic_DNA"/>
</dbReference>
<feature type="compositionally biased region" description="Low complexity" evidence="15">
    <location>
        <begin position="287"/>
        <end position="301"/>
    </location>
</feature>
<dbReference type="STRING" id="1679444.PYTT_1986"/>
<dbReference type="InterPro" id="IPR003824">
    <property type="entry name" value="UppP"/>
</dbReference>
<feature type="transmembrane region" description="Helical" evidence="14">
    <location>
        <begin position="257"/>
        <end position="275"/>
    </location>
</feature>
<dbReference type="AlphaFoldDB" id="A0A1H6M9R8"/>
<keyword evidence="6 14" id="KW-0812">Transmembrane</keyword>
<feature type="transmembrane region" description="Helical" evidence="14">
    <location>
        <begin position="85"/>
        <end position="104"/>
    </location>
</feature>
<keyword evidence="17" id="KW-1185">Reference proteome</keyword>
<accession>A0A1H6M9R8</accession>
<evidence type="ECO:0000256" key="13">
    <source>
        <dbReference type="ARBA" id="ARBA00047594"/>
    </source>
</evidence>